<evidence type="ECO:0000256" key="6">
    <source>
        <dbReference type="PROSITE-ProRule" id="PRU10141"/>
    </source>
</evidence>
<keyword evidence="6" id="KW-0067">ATP-binding</keyword>
<comment type="catalytic activity">
    <reaction evidence="5">
        <text>L-tyrosyl-[protein] + ATP = O-phospho-L-tyrosyl-[protein] + ADP + H(+)</text>
        <dbReference type="Rhea" id="RHEA:10596"/>
        <dbReference type="Rhea" id="RHEA-COMP:10136"/>
        <dbReference type="Rhea" id="RHEA-COMP:20101"/>
        <dbReference type="ChEBI" id="CHEBI:15378"/>
        <dbReference type="ChEBI" id="CHEBI:30616"/>
        <dbReference type="ChEBI" id="CHEBI:46858"/>
        <dbReference type="ChEBI" id="CHEBI:61978"/>
        <dbReference type="ChEBI" id="CHEBI:456216"/>
        <dbReference type="EC" id="2.7.10.1"/>
    </reaction>
</comment>
<protein>
    <submittedName>
        <fullName evidence="11 12">Uncharacterized protein LOC108560102 isoform X1</fullName>
    </submittedName>
</protein>
<dbReference type="RefSeq" id="XP_017773036.1">
    <property type="nucleotide sequence ID" value="XM_017917547.1"/>
</dbReference>
<dbReference type="PRINTS" id="PR00109">
    <property type="entry name" value="TYRKINASE"/>
</dbReference>
<keyword evidence="6" id="KW-0547">Nucleotide-binding</keyword>
<dbReference type="Gene3D" id="1.10.510.10">
    <property type="entry name" value="Transferase(Phosphotransferase) domain 1"/>
    <property type="match status" value="1"/>
</dbReference>
<dbReference type="PANTHER" id="PTHR24416:SF489">
    <property type="entry name" value="PROTEIN KINASE DOMAIN-CONTAINING PROTEIN"/>
    <property type="match status" value="1"/>
</dbReference>
<dbReference type="RefSeq" id="XP_017773039.1">
    <property type="nucleotide sequence ID" value="XM_017917550.1"/>
</dbReference>
<dbReference type="Proteomes" id="UP000695000">
    <property type="component" value="Unplaced"/>
</dbReference>
<evidence type="ECO:0000313" key="10">
    <source>
        <dbReference type="Proteomes" id="UP000695000"/>
    </source>
</evidence>
<dbReference type="InterPro" id="IPR050122">
    <property type="entry name" value="RTK"/>
</dbReference>
<dbReference type="GeneID" id="108560102"/>
<dbReference type="CDD" id="cd06366">
    <property type="entry name" value="PBP1_GABAb_receptor"/>
    <property type="match status" value="1"/>
</dbReference>
<dbReference type="InterPro" id="IPR000719">
    <property type="entry name" value="Prot_kinase_dom"/>
</dbReference>
<evidence type="ECO:0000256" key="8">
    <source>
        <dbReference type="SAM" id="SignalP"/>
    </source>
</evidence>
<sequence>MIRIFAKRRGRAWSNIELLLVVLCSWTWITEVDSKEWTQCLKKSSISQTFRPNKQILDITLEVSPRITHQLSTHIFRILLQEKLGYSRVKIVEYKDYDTDVLLDRMNCIKEVKGSFDDILPQSIINLDVPMPLNYLQKASLDNCIKDLGTMLPSGRFGWFVPKDLTQPIQKFDSKWSGEQFSWTYFMNTKFASAFEIDDAYKRMLDATAINGTTNSYFCNDSRCENGWYVPKKCKGSARCAVLLAPDFESTKSVIGHIEDMNIYVKVLWLGDNLKKASDDLLEKYKTKNVPKSFMIMSYTPSEVIFNPGDYVTVTMQRCEFANETQYNSCFYEKRRSVKIAWKVIEKSAPNAYDILKEMNFLDRDLHSSLINLYNKRMGNSTVPEIACEWLRQNENIVNLWVPKVEQTIYVGGIFPIHGSTYTGKGIVKGALMAVEAINANTSVLPNYKFELLVGNGECRADKVMKTFIDYITTVYDKLVGVLGPACSETVEPLQGVSKYYKTMLISYSAEGSFFSDSDKYPYFFRTIGENKHYQHVYLDLLKSLGWKRVAALTEDGQKYTEYISHMQDMLEGNGVTFISNTKFPRDRDRDAMNRYLQDLQRKRARIIIADVFGQVARHVMCEASKLRMTAKEGYVWFLPTWLNNTWYDTTYFNQHNNESVNCTTATMIEAINGYFAITHAYFSDDNDLMQENITVGAWREKYRHAAGLDQSSYAGYAYDGVWTYALALDTLLKTNPEATTDLHSVNVTNKLTQIIKDIDFNGVSGRIKFRGGSTRFSMINILQWYNNQSRLIGRYFPNISESSPDILGGRLELNKSAIVWLSKTKPDDGTEYPEICKWQFVSNFFNVSCDNAIIIFFVSLMIILVILLGSVIVVLVKTYENRFDKTTKYMESLGLQHLLVQGADYTGLDKWEIEREMIVLNRKLGEGAFGTVYGGEARLSDNNLWTPVAVKTLKVGSKTEEKLDFLSEAEVMKRFDHKNIVKLIGVCTKVEPVYTIMEFMLYGDLKNYLLARRHLVNGNNVDESDEVSSKKLTSMALDVARGLSYLAELKYVHRDVASRNCLLNEQRVVKLGDFGLTRPMFENDYYKFNRRGMMPVRWMSPESLESGMFTPKSDVWSYGVLLFEIITFGSFPFQALSNAEVLDYVKAGNTLSIPQGVKSQLEILLKTCWMIDPKKRPAASEIVEYLANNSRLISPCLDVPLASVQTEDTGQLDMQLPDQFRKCSSSISFKVPNGLTTLSTPTKVFVNGDKAPSVQSDVACPEECLLIERSDSISGGSKYVSIQTSNGTDSGCDQDYLA</sequence>
<feature type="signal peptide" evidence="8">
    <location>
        <begin position="1"/>
        <end position="34"/>
    </location>
</feature>
<dbReference type="CDD" id="cd00192">
    <property type="entry name" value="PTKc"/>
    <property type="match status" value="1"/>
</dbReference>
<feature type="binding site" evidence="6">
    <location>
        <position position="952"/>
    </location>
    <ligand>
        <name>ATP</name>
        <dbReference type="ChEBI" id="CHEBI:30616"/>
    </ligand>
</feature>
<feature type="chain" id="PRO_5045022702" evidence="8">
    <location>
        <begin position="35"/>
        <end position="1299"/>
    </location>
</feature>
<dbReference type="SUPFAM" id="SSF53822">
    <property type="entry name" value="Periplasmic binding protein-like I"/>
    <property type="match status" value="1"/>
</dbReference>
<dbReference type="PROSITE" id="PS50011">
    <property type="entry name" value="PROTEIN_KINASE_DOM"/>
    <property type="match status" value="1"/>
</dbReference>
<dbReference type="Pfam" id="PF01094">
    <property type="entry name" value="ANF_receptor"/>
    <property type="match status" value="1"/>
</dbReference>
<evidence type="ECO:0000256" key="1">
    <source>
        <dbReference type="ARBA" id="ARBA00004167"/>
    </source>
</evidence>
<evidence type="ECO:0000256" key="3">
    <source>
        <dbReference type="ARBA" id="ARBA00022989"/>
    </source>
</evidence>
<dbReference type="InterPro" id="IPR017441">
    <property type="entry name" value="Protein_kinase_ATP_BS"/>
</dbReference>
<dbReference type="InterPro" id="IPR011009">
    <property type="entry name" value="Kinase-like_dom_sf"/>
</dbReference>
<feature type="domain" description="Protein kinase" evidence="9">
    <location>
        <begin position="919"/>
        <end position="1193"/>
    </location>
</feature>
<keyword evidence="10" id="KW-1185">Reference proteome</keyword>
<dbReference type="InterPro" id="IPR028082">
    <property type="entry name" value="Peripla_BP_I"/>
</dbReference>
<keyword evidence="8" id="KW-0732">Signal</keyword>
<evidence type="ECO:0000256" key="2">
    <source>
        <dbReference type="ARBA" id="ARBA00022692"/>
    </source>
</evidence>
<dbReference type="InterPro" id="IPR020635">
    <property type="entry name" value="Tyr_kinase_cat_dom"/>
</dbReference>
<dbReference type="Gene3D" id="3.40.50.2300">
    <property type="match status" value="2"/>
</dbReference>
<keyword evidence="2 7" id="KW-0812">Transmembrane</keyword>
<evidence type="ECO:0000313" key="12">
    <source>
        <dbReference type="RefSeq" id="XP_017773037.1"/>
    </source>
</evidence>
<dbReference type="SUPFAM" id="SSF56112">
    <property type="entry name" value="Protein kinase-like (PK-like)"/>
    <property type="match status" value="1"/>
</dbReference>
<dbReference type="InterPro" id="IPR008266">
    <property type="entry name" value="Tyr_kinase_AS"/>
</dbReference>
<gene>
    <name evidence="11 12 13 14" type="primary">LOC108560102</name>
</gene>
<evidence type="ECO:0000313" key="14">
    <source>
        <dbReference type="RefSeq" id="XP_017773039.1"/>
    </source>
</evidence>
<name>A0ABM1MEN9_NICVS</name>
<dbReference type="PROSITE" id="PS00109">
    <property type="entry name" value="PROTEIN_KINASE_TYR"/>
    <property type="match status" value="1"/>
</dbReference>
<dbReference type="InterPro" id="IPR001245">
    <property type="entry name" value="Ser-Thr/Tyr_kinase_cat_dom"/>
</dbReference>
<evidence type="ECO:0000313" key="13">
    <source>
        <dbReference type="RefSeq" id="XP_017773038.1"/>
    </source>
</evidence>
<dbReference type="Gene3D" id="3.30.200.20">
    <property type="entry name" value="Phosphorylase Kinase, domain 1"/>
    <property type="match status" value="1"/>
</dbReference>
<evidence type="ECO:0000259" key="9">
    <source>
        <dbReference type="PROSITE" id="PS50011"/>
    </source>
</evidence>
<comment type="subcellular location">
    <subcellularLocation>
        <location evidence="1">Membrane</location>
        <topology evidence="1">Single-pass membrane protein</topology>
    </subcellularLocation>
</comment>
<dbReference type="SMART" id="SM00219">
    <property type="entry name" value="TyrKc"/>
    <property type="match status" value="1"/>
</dbReference>
<evidence type="ECO:0000256" key="4">
    <source>
        <dbReference type="ARBA" id="ARBA00023136"/>
    </source>
</evidence>
<organism evidence="10 14">
    <name type="scientific">Nicrophorus vespilloides</name>
    <name type="common">Boreal carrion beetle</name>
    <dbReference type="NCBI Taxonomy" id="110193"/>
    <lineage>
        <taxon>Eukaryota</taxon>
        <taxon>Metazoa</taxon>
        <taxon>Ecdysozoa</taxon>
        <taxon>Arthropoda</taxon>
        <taxon>Hexapoda</taxon>
        <taxon>Insecta</taxon>
        <taxon>Pterygota</taxon>
        <taxon>Neoptera</taxon>
        <taxon>Endopterygota</taxon>
        <taxon>Coleoptera</taxon>
        <taxon>Polyphaga</taxon>
        <taxon>Staphyliniformia</taxon>
        <taxon>Silphidae</taxon>
        <taxon>Nicrophorinae</taxon>
        <taxon>Nicrophorus</taxon>
    </lineage>
</organism>
<evidence type="ECO:0000256" key="5">
    <source>
        <dbReference type="ARBA" id="ARBA00051243"/>
    </source>
</evidence>
<reference evidence="11 12" key="1">
    <citation type="submission" date="2025-05" db="UniProtKB">
        <authorList>
            <consortium name="RefSeq"/>
        </authorList>
    </citation>
    <scope>IDENTIFICATION</scope>
    <source>
        <tissue evidence="11 12">Whole Larva</tissue>
    </source>
</reference>
<evidence type="ECO:0000313" key="11">
    <source>
        <dbReference type="RefSeq" id="XP_017773036.1"/>
    </source>
</evidence>
<dbReference type="RefSeq" id="XP_017773037.1">
    <property type="nucleotide sequence ID" value="XM_017917548.1"/>
</dbReference>
<dbReference type="Pfam" id="PF07714">
    <property type="entry name" value="PK_Tyr_Ser-Thr"/>
    <property type="match status" value="1"/>
</dbReference>
<accession>A0ABM1MEN9</accession>
<dbReference type="RefSeq" id="XP_017773038.1">
    <property type="nucleotide sequence ID" value="XM_017917549.1"/>
</dbReference>
<proteinExistence type="predicted"/>
<dbReference type="PROSITE" id="PS00107">
    <property type="entry name" value="PROTEIN_KINASE_ATP"/>
    <property type="match status" value="1"/>
</dbReference>
<dbReference type="InterPro" id="IPR001828">
    <property type="entry name" value="ANF_lig-bd_rcpt"/>
</dbReference>
<keyword evidence="3 7" id="KW-1133">Transmembrane helix</keyword>
<feature type="transmembrane region" description="Helical" evidence="7">
    <location>
        <begin position="853"/>
        <end position="877"/>
    </location>
</feature>
<evidence type="ECO:0000256" key="7">
    <source>
        <dbReference type="SAM" id="Phobius"/>
    </source>
</evidence>
<dbReference type="PANTHER" id="PTHR24416">
    <property type="entry name" value="TYROSINE-PROTEIN KINASE RECEPTOR"/>
    <property type="match status" value="1"/>
</dbReference>
<keyword evidence="4 7" id="KW-0472">Membrane</keyword>